<sequence length="92" mass="10650">MSTARFTEEFKLEAVKQITQHQRPVAEVAKRLGVSTHSLYVWVKRYGKSAQQREQDSAEAIELRRLRAEVKRLTEERDILKKAAAYFAKESG</sequence>
<dbReference type="AlphaFoldDB" id="A0A366GWX1"/>
<dbReference type="SUPFAM" id="SSF46689">
    <property type="entry name" value="Homeodomain-like"/>
    <property type="match status" value="1"/>
</dbReference>
<dbReference type="PANTHER" id="PTHR33215">
    <property type="entry name" value="PROTEIN DISTAL ANTENNA"/>
    <property type="match status" value="1"/>
</dbReference>
<accession>A0A366GWX1</accession>
<keyword evidence="2" id="KW-1185">Reference proteome</keyword>
<gene>
    <name evidence="1" type="ORF">DFR37_1492</name>
</gene>
<dbReference type="GO" id="GO:0003677">
    <property type="term" value="F:DNA binding"/>
    <property type="evidence" value="ECO:0007669"/>
    <property type="project" value="InterPro"/>
</dbReference>
<name>A0A366GWX1_9BURK</name>
<comment type="caution">
    <text evidence="1">The sequence shown here is derived from an EMBL/GenBank/DDBJ whole genome shotgun (WGS) entry which is preliminary data.</text>
</comment>
<dbReference type="Pfam" id="PF01527">
    <property type="entry name" value="HTH_Tnp_1"/>
    <property type="match status" value="1"/>
</dbReference>
<dbReference type="Proteomes" id="UP000253628">
    <property type="component" value="Unassembled WGS sequence"/>
</dbReference>
<dbReference type="InterPro" id="IPR009057">
    <property type="entry name" value="Homeodomain-like_sf"/>
</dbReference>
<dbReference type="Gene3D" id="1.10.10.60">
    <property type="entry name" value="Homeodomain-like"/>
    <property type="match status" value="1"/>
</dbReference>
<protein>
    <submittedName>
        <fullName evidence="1">Transposase</fullName>
    </submittedName>
</protein>
<dbReference type="InterPro" id="IPR002514">
    <property type="entry name" value="Transposase_8"/>
</dbReference>
<dbReference type="EMBL" id="QNRQ01000049">
    <property type="protein sequence ID" value="RBP32424.1"/>
    <property type="molecule type" value="Genomic_DNA"/>
</dbReference>
<proteinExistence type="predicted"/>
<evidence type="ECO:0000313" key="2">
    <source>
        <dbReference type="Proteomes" id="UP000253628"/>
    </source>
</evidence>
<dbReference type="InterPro" id="IPR051839">
    <property type="entry name" value="RD_transcriptional_regulator"/>
</dbReference>
<organism evidence="1 2">
    <name type="scientific">Eoetvoesiella caeni</name>
    <dbReference type="NCBI Taxonomy" id="645616"/>
    <lineage>
        <taxon>Bacteria</taxon>
        <taxon>Pseudomonadati</taxon>
        <taxon>Pseudomonadota</taxon>
        <taxon>Betaproteobacteria</taxon>
        <taxon>Burkholderiales</taxon>
        <taxon>Alcaligenaceae</taxon>
        <taxon>Eoetvoesiella</taxon>
    </lineage>
</organism>
<dbReference type="PANTHER" id="PTHR33215:SF13">
    <property type="entry name" value="PROTEIN DISTAL ANTENNA"/>
    <property type="match status" value="1"/>
</dbReference>
<dbReference type="GO" id="GO:0006313">
    <property type="term" value="P:DNA transposition"/>
    <property type="evidence" value="ECO:0007669"/>
    <property type="project" value="InterPro"/>
</dbReference>
<evidence type="ECO:0000313" key="1">
    <source>
        <dbReference type="EMBL" id="RBP32424.1"/>
    </source>
</evidence>
<reference evidence="1 2" key="1">
    <citation type="submission" date="2018-06" db="EMBL/GenBank/DDBJ databases">
        <title>Genomic Encyclopedia of Type Strains, Phase IV (KMG-IV): sequencing the most valuable type-strain genomes for metagenomic binning, comparative biology and taxonomic classification.</title>
        <authorList>
            <person name="Goeker M."/>
        </authorList>
    </citation>
    <scope>NUCLEOTIDE SEQUENCE [LARGE SCALE GENOMIC DNA]</scope>
    <source>
        <strain evidence="1 2">DSM 25520</strain>
    </source>
</reference>
<dbReference type="GO" id="GO:0004803">
    <property type="term" value="F:transposase activity"/>
    <property type="evidence" value="ECO:0007669"/>
    <property type="project" value="InterPro"/>
</dbReference>